<organism evidence="2 3">
    <name type="scientific">Lactuca virosa</name>
    <dbReference type="NCBI Taxonomy" id="75947"/>
    <lineage>
        <taxon>Eukaryota</taxon>
        <taxon>Viridiplantae</taxon>
        <taxon>Streptophyta</taxon>
        <taxon>Embryophyta</taxon>
        <taxon>Tracheophyta</taxon>
        <taxon>Spermatophyta</taxon>
        <taxon>Magnoliopsida</taxon>
        <taxon>eudicotyledons</taxon>
        <taxon>Gunneridae</taxon>
        <taxon>Pentapetalae</taxon>
        <taxon>asterids</taxon>
        <taxon>campanulids</taxon>
        <taxon>Asterales</taxon>
        <taxon>Asteraceae</taxon>
        <taxon>Cichorioideae</taxon>
        <taxon>Cichorieae</taxon>
        <taxon>Lactucinae</taxon>
        <taxon>Lactuca</taxon>
    </lineage>
</organism>
<accession>A0AAU9NEW2</accession>
<feature type="region of interest" description="Disordered" evidence="1">
    <location>
        <begin position="104"/>
        <end position="126"/>
    </location>
</feature>
<feature type="compositionally biased region" description="Basic residues" evidence="1">
    <location>
        <begin position="104"/>
        <end position="113"/>
    </location>
</feature>
<protein>
    <submittedName>
        <fullName evidence="2">Uncharacterized protein</fullName>
    </submittedName>
</protein>
<proteinExistence type="predicted"/>
<evidence type="ECO:0000313" key="3">
    <source>
        <dbReference type="Proteomes" id="UP001157418"/>
    </source>
</evidence>
<dbReference type="Proteomes" id="UP001157418">
    <property type="component" value="Unassembled WGS sequence"/>
</dbReference>
<gene>
    <name evidence="2" type="ORF">LVIROSA_LOCUS22714</name>
</gene>
<comment type="caution">
    <text evidence="2">The sequence shown here is derived from an EMBL/GenBank/DDBJ whole genome shotgun (WGS) entry which is preliminary data.</text>
</comment>
<dbReference type="EMBL" id="CAKMRJ010004445">
    <property type="protein sequence ID" value="CAH1436339.1"/>
    <property type="molecule type" value="Genomic_DNA"/>
</dbReference>
<keyword evidence="3" id="KW-1185">Reference proteome</keyword>
<dbReference type="AlphaFoldDB" id="A0AAU9NEW2"/>
<sequence length="151" mass="16765">MVVGDMRTGGCCVDLGLQRDNSVVFWSRFEAEKHLRSVGSPQRRLFSTSEHRRGKRRRRKAEGGKVGGGVLMEVGMKIKRENGGGPIEQQGSTLMTEMPIRVRRGKMKQKSCCKKGSGGGQRIPYSYRGDDDWSNLGLLPGGYAEVKSMEE</sequence>
<evidence type="ECO:0000256" key="1">
    <source>
        <dbReference type="SAM" id="MobiDB-lite"/>
    </source>
</evidence>
<feature type="region of interest" description="Disordered" evidence="1">
    <location>
        <begin position="37"/>
        <end position="66"/>
    </location>
</feature>
<evidence type="ECO:0000313" key="2">
    <source>
        <dbReference type="EMBL" id="CAH1436339.1"/>
    </source>
</evidence>
<name>A0AAU9NEW2_9ASTR</name>
<reference evidence="2 3" key="1">
    <citation type="submission" date="2022-01" db="EMBL/GenBank/DDBJ databases">
        <authorList>
            <person name="Xiong W."/>
            <person name="Schranz E."/>
        </authorList>
    </citation>
    <scope>NUCLEOTIDE SEQUENCE [LARGE SCALE GENOMIC DNA]</scope>
</reference>